<keyword evidence="2" id="KW-1133">Transmembrane helix</keyword>
<evidence type="ECO:0008006" key="5">
    <source>
        <dbReference type="Google" id="ProtNLM"/>
    </source>
</evidence>
<dbReference type="EMBL" id="LIAE01010299">
    <property type="protein sequence ID" value="PAV63650.1"/>
    <property type="molecule type" value="Genomic_DNA"/>
</dbReference>
<keyword evidence="2" id="KW-0812">Transmembrane</keyword>
<sequence length="178" mass="20902">MQTLTSELFLVPKHWTTVIALVVTSVLLFLQILSTIFLWLAHYKNVADYVWPRLTLLICLLVCSTIVLILMASFFMGKSKSMTEFFLSAYEYIFDDILDEKERIELRSEIKFYAGALMVLEIIYICYLLFELILTRKFYKSLRNRFHRVPTEPNAPPPPYNPEYPTSDPAPKMYPNLR</sequence>
<feature type="transmembrane region" description="Helical" evidence="2">
    <location>
        <begin position="112"/>
        <end position="134"/>
    </location>
</feature>
<evidence type="ECO:0000313" key="3">
    <source>
        <dbReference type="EMBL" id="PAV63650.1"/>
    </source>
</evidence>
<name>A0A2A2JPR1_9BILA</name>
<dbReference type="Proteomes" id="UP000218231">
    <property type="component" value="Unassembled WGS sequence"/>
</dbReference>
<feature type="transmembrane region" description="Helical" evidence="2">
    <location>
        <begin position="15"/>
        <end position="42"/>
    </location>
</feature>
<reference evidence="3 4" key="1">
    <citation type="journal article" date="2017" name="Curr. Biol.">
        <title>Genome architecture and evolution of a unichromosomal asexual nematode.</title>
        <authorList>
            <person name="Fradin H."/>
            <person name="Zegar C."/>
            <person name="Gutwein M."/>
            <person name="Lucas J."/>
            <person name="Kovtun M."/>
            <person name="Corcoran D."/>
            <person name="Baugh L.R."/>
            <person name="Kiontke K."/>
            <person name="Gunsalus K."/>
            <person name="Fitch D.H."/>
            <person name="Piano F."/>
        </authorList>
    </citation>
    <scope>NUCLEOTIDE SEQUENCE [LARGE SCALE GENOMIC DNA]</scope>
    <source>
        <strain evidence="3">PF1309</strain>
    </source>
</reference>
<gene>
    <name evidence="3" type="ORF">WR25_05813</name>
</gene>
<dbReference type="OrthoDB" id="5809348at2759"/>
<feature type="transmembrane region" description="Helical" evidence="2">
    <location>
        <begin position="54"/>
        <end position="76"/>
    </location>
</feature>
<keyword evidence="4" id="KW-1185">Reference proteome</keyword>
<keyword evidence="2" id="KW-0472">Membrane</keyword>
<accession>A0A2A2JPR1</accession>
<proteinExistence type="predicted"/>
<dbReference type="AlphaFoldDB" id="A0A2A2JPR1"/>
<feature type="compositionally biased region" description="Pro residues" evidence="1">
    <location>
        <begin position="153"/>
        <end position="162"/>
    </location>
</feature>
<evidence type="ECO:0000313" key="4">
    <source>
        <dbReference type="Proteomes" id="UP000218231"/>
    </source>
</evidence>
<organism evidence="3 4">
    <name type="scientific">Diploscapter pachys</name>
    <dbReference type="NCBI Taxonomy" id="2018661"/>
    <lineage>
        <taxon>Eukaryota</taxon>
        <taxon>Metazoa</taxon>
        <taxon>Ecdysozoa</taxon>
        <taxon>Nematoda</taxon>
        <taxon>Chromadorea</taxon>
        <taxon>Rhabditida</taxon>
        <taxon>Rhabditina</taxon>
        <taxon>Rhabditomorpha</taxon>
        <taxon>Rhabditoidea</taxon>
        <taxon>Rhabditidae</taxon>
        <taxon>Diploscapter</taxon>
    </lineage>
</organism>
<feature type="region of interest" description="Disordered" evidence="1">
    <location>
        <begin position="153"/>
        <end position="178"/>
    </location>
</feature>
<evidence type="ECO:0000256" key="2">
    <source>
        <dbReference type="SAM" id="Phobius"/>
    </source>
</evidence>
<protein>
    <recommendedName>
        <fullName evidence="5">MARVEL domain-containing protein</fullName>
    </recommendedName>
</protein>
<evidence type="ECO:0000256" key="1">
    <source>
        <dbReference type="SAM" id="MobiDB-lite"/>
    </source>
</evidence>
<comment type="caution">
    <text evidence="3">The sequence shown here is derived from an EMBL/GenBank/DDBJ whole genome shotgun (WGS) entry which is preliminary data.</text>
</comment>